<evidence type="ECO:0000313" key="1">
    <source>
        <dbReference type="EMBL" id="KAL0955948.1"/>
    </source>
</evidence>
<dbReference type="Proteomes" id="UP001556367">
    <property type="component" value="Unassembled WGS sequence"/>
</dbReference>
<evidence type="ECO:0000313" key="2">
    <source>
        <dbReference type="Proteomes" id="UP001556367"/>
    </source>
</evidence>
<proteinExistence type="predicted"/>
<dbReference type="Gene3D" id="3.40.50.1820">
    <property type="entry name" value="alpha/beta hydrolase"/>
    <property type="match status" value="1"/>
</dbReference>
<comment type="caution">
    <text evidence="1">The sequence shown here is derived from an EMBL/GenBank/DDBJ whole genome shotgun (WGS) entry which is preliminary data.</text>
</comment>
<gene>
    <name evidence="1" type="ORF">HGRIS_002132</name>
</gene>
<sequence>MVFFRKHVCLLDPWPQPFQDSLAKLGEDQTVYQNMLGPSEFNVTGNLKTWTVIDRLHTISALTLIINGVEDEAQDECTAPFFEHIPHAKWIQFAKSSHTPFYEESERYFTILGGFLTDGY</sequence>
<organism evidence="1 2">
    <name type="scientific">Hohenbuehelia grisea</name>
    <dbReference type="NCBI Taxonomy" id="104357"/>
    <lineage>
        <taxon>Eukaryota</taxon>
        <taxon>Fungi</taxon>
        <taxon>Dikarya</taxon>
        <taxon>Basidiomycota</taxon>
        <taxon>Agaricomycotina</taxon>
        <taxon>Agaricomycetes</taxon>
        <taxon>Agaricomycetidae</taxon>
        <taxon>Agaricales</taxon>
        <taxon>Pleurotineae</taxon>
        <taxon>Pleurotaceae</taxon>
        <taxon>Hohenbuehelia</taxon>
    </lineage>
</organism>
<accession>A0ABR3JKN0</accession>
<dbReference type="EMBL" id="JASNQZ010000006">
    <property type="protein sequence ID" value="KAL0955948.1"/>
    <property type="molecule type" value="Genomic_DNA"/>
</dbReference>
<name>A0ABR3JKN0_9AGAR</name>
<keyword evidence="2" id="KW-1185">Reference proteome</keyword>
<dbReference type="SUPFAM" id="SSF53474">
    <property type="entry name" value="alpha/beta-Hydrolases"/>
    <property type="match status" value="1"/>
</dbReference>
<reference evidence="2" key="1">
    <citation type="submission" date="2024-06" db="EMBL/GenBank/DDBJ databases">
        <title>Multi-omics analyses provide insights into the biosynthesis of the anticancer antibiotic pleurotin in Hohenbuehelia grisea.</title>
        <authorList>
            <person name="Weaver J.A."/>
            <person name="Alberti F."/>
        </authorList>
    </citation>
    <scope>NUCLEOTIDE SEQUENCE [LARGE SCALE GENOMIC DNA]</scope>
    <source>
        <strain evidence="2">T-177</strain>
    </source>
</reference>
<protein>
    <submittedName>
        <fullName evidence="1">Uncharacterized protein</fullName>
    </submittedName>
</protein>
<dbReference type="InterPro" id="IPR029058">
    <property type="entry name" value="AB_hydrolase_fold"/>
</dbReference>